<dbReference type="RefSeq" id="XP_033658327.1">
    <property type="nucleotide sequence ID" value="XM_033800499.1"/>
</dbReference>
<name>A0A6A6JVZ9_WESOR</name>
<evidence type="ECO:0000256" key="2">
    <source>
        <dbReference type="SAM" id="MobiDB-lite"/>
    </source>
</evidence>
<evidence type="ECO:0000313" key="4">
    <source>
        <dbReference type="Proteomes" id="UP000800097"/>
    </source>
</evidence>
<feature type="coiled-coil region" evidence="1">
    <location>
        <begin position="131"/>
        <end position="162"/>
    </location>
</feature>
<organism evidence="3 4">
    <name type="scientific">Westerdykella ornata</name>
    <dbReference type="NCBI Taxonomy" id="318751"/>
    <lineage>
        <taxon>Eukaryota</taxon>
        <taxon>Fungi</taxon>
        <taxon>Dikarya</taxon>
        <taxon>Ascomycota</taxon>
        <taxon>Pezizomycotina</taxon>
        <taxon>Dothideomycetes</taxon>
        <taxon>Pleosporomycetidae</taxon>
        <taxon>Pleosporales</taxon>
        <taxon>Sporormiaceae</taxon>
        <taxon>Westerdykella</taxon>
    </lineage>
</organism>
<dbReference type="AlphaFoldDB" id="A0A6A6JVZ9"/>
<evidence type="ECO:0000256" key="1">
    <source>
        <dbReference type="SAM" id="Coils"/>
    </source>
</evidence>
<keyword evidence="1" id="KW-0175">Coiled coil</keyword>
<evidence type="ECO:0000313" key="3">
    <source>
        <dbReference type="EMBL" id="KAF2280790.1"/>
    </source>
</evidence>
<keyword evidence="4" id="KW-1185">Reference proteome</keyword>
<sequence length="321" mass="35993">MSHASQVYEYDEQGVRWSVVNPDDACGVAVLRRGNRLRIVHRNRRQTAQEDGFEENGGTDAEDQLLPETDASTIQPSNIFLNTVDREQHNPPVDNGTEQLQAPSTAAYVPTHLTAPSIQSPYSAGGFHQDITSLKALISDVLKNARNLQQDLTERAEHQRRILTWFSPPVIYTSEPPRLSLLLQPAEPALLQPLGAPPRPLSHHTLRAAPPQIPLSLQPGPHQSFPPPAIHPPLHLPADHEHWDFCPLPTLMPNTGHRGAPNPRPDLHHSHLASLPWSTQQRLPYLDPPPVERGRLRIPVEEAEDDETPRFPEGWFRDDDF</sequence>
<reference evidence="3" key="1">
    <citation type="journal article" date="2020" name="Stud. Mycol.">
        <title>101 Dothideomycetes genomes: a test case for predicting lifestyles and emergence of pathogens.</title>
        <authorList>
            <person name="Haridas S."/>
            <person name="Albert R."/>
            <person name="Binder M."/>
            <person name="Bloem J."/>
            <person name="Labutti K."/>
            <person name="Salamov A."/>
            <person name="Andreopoulos B."/>
            <person name="Baker S."/>
            <person name="Barry K."/>
            <person name="Bills G."/>
            <person name="Bluhm B."/>
            <person name="Cannon C."/>
            <person name="Castanera R."/>
            <person name="Culley D."/>
            <person name="Daum C."/>
            <person name="Ezra D."/>
            <person name="Gonzalez J."/>
            <person name="Henrissat B."/>
            <person name="Kuo A."/>
            <person name="Liang C."/>
            <person name="Lipzen A."/>
            <person name="Lutzoni F."/>
            <person name="Magnuson J."/>
            <person name="Mondo S."/>
            <person name="Nolan M."/>
            <person name="Ohm R."/>
            <person name="Pangilinan J."/>
            <person name="Park H.-J."/>
            <person name="Ramirez L."/>
            <person name="Alfaro M."/>
            <person name="Sun H."/>
            <person name="Tritt A."/>
            <person name="Yoshinaga Y."/>
            <person name="Zwiers L.-H."/>
            <person name="Turgeon B."/>
            <person name="Goodwin S."/>
            <person name="Spatafora J."/>
            <person name="Crous P."/>
            <person name="Grigoriev I."/>
        </authorList>
    </citation>
    <scope>NUCLEOTIDE SEQUENCE</scope>
    <source>
        <strain evidence="3">CBS 379.55</strain>
    </source>
</reference>
<proteinExistence type="predicted"/>
<feature type="region of interest" description="Disordered" evidence="2">
    <location>
        <begin position="47"/>
        <end position="72"/>
    </location>
</feature>
<dbReference type="EMBL" id="ML986484">
    <property type="protein sequence ID" value="KAF2280790.1"/>
    <property type="molecule type" value="Genomic_DNA"/>
</dbReference>
<dbReference type="Proteomes" id="UP000800097">
    <property type="component" value="Unassembled WGS sequence"/>
</dbReference>
<feature type="region of interest" description="Disordered" evidence="2">
    <location>
        <begin position="296"/>
        <end position="321"/>
    </location>
</feature>
<gene>
    <name evidence="3" type="ORF">EI97DRAFT_454035</name>
</gene>
<accession>A0A6A6JVZ9</accession>
<dbReference type="GeneID" id="54553674"/>
<protein>
    <submittedName>
        <fullName evidence="3">Uncharacterized protein</fullName>
    </submittedName>
</protein>